<dbReference type="RefSeq" id="WP_380689098.1">
    <property type="nucleotide sequence ID" value="NZ_JBHRSS010000003.1"/>
</dbReference>
<dbReference type="HAMAP" id="MF_01401">
    <property type="entry name" value="MsrA"/>
    <property type="match status" value="1"/>
</dbReference>
<evidence type="ECO:0000256" key="3">
    <source>
        <dbReference type="ARBA" id="ARBA00048782"/>
    </source>
</evidence>
<dbReference type="EMBL" id="JBHRSS010000003">
    <property type="protein sequence ID" value="MFC3104275.1"/>
    <property type="molecule type" value="Genomic_DNA"/>
</dbReference>
<dbReference type="Pfam" id="PF01625">
    <property type="entry name" value="PMSR"/>
    <property type="match status" value="1"/>
</dbReference>
<evidence type="ECO:0000256" key="5">
    <source>
        <dbReference type="SAM" id="SignalP"/>
    </source>
</evidence>
<comment type="caution">
    <text evidence="7">The sequence shown here is derived from an EMBL/GenBank/DDBJ whole genome shotgun (WGS) entry which is preliminary data.</text>
</comment>
<dbReference type="PANTHER" id="PTHR43774:SF1">
    <property type="entry name" value="PEPTIDE METHIONINE SULFOXIDE REDUCTASE MSRA 2"/>
    <property type="match status" value="1"/>
</dbReference>
<gene>
    <name evidence="4 7" type="primary">msrA</name>
    <name evidence="7" type="ORF">ACFOSU_10240</name>
</gene>
<reference evidence="8" key="1">
    <citation type="journal article" date="2019" name="Int. J. Syst. Evol. Microbiol.">
        <title>The Global Catalogue of Microorganisms (GCM) 10K type strain sequencing project: providing services to taxonomists for standard genome sequencing and annotation.</title>
        <authorList>
            <consortium name="The Broad Institute Genomics Platform"/>
            <consortium name="The Broad Institute Genome Sequencing Center for Infectious Disease"/>
            <person name="Wu L."/>
            <person name="Ma J."/>
        </authorList>
    </citation>
    <scope>NUCLEOTIDE SEQUENCE [LARGE SCALE GENOMIC DNA]</scope>
    <source>
        <strain evidence="8">KCTC 52640</strain>
    </source>
</reference>
<comment type="catalytic activity">
    <reaction evidence="3 4">
        <text>[thioredoxin]-disulfide + L-methionine + H2O = L-methionine (S)-S-oxide + [thioredoxin]-dithiol</text>
        <dbReference type="Rhea" id="RHEA:19993"/>
        <dbReference type="Rhea" id="RHEA-COMP:10698"/>
        <dbReference type="Rhea" id="RHEA-COMP:10700"/>
        <dbReference type="ChEBI" id="CHEBI:15377"/>
        <dbReference type="ChEBI" id="CHEBI:29950"/>
        <dbReference type="ChEBI" id="CHEBI:50058"/>
        <dbReference type="ChEBI" id="CHEBI:57844"/>
        <dbReference type="ChEBI" id="CHEBI:58772"/>
        <dbReference type="EC" id="1.8.4.11"/>
    </reaction>
</comment>
<sequence length="229" mass="25040">MKTKPHSALVPAPVRRVAYLLAILCLAVASGNAVAADSPKPQQPFKPDVGPGEAVAIFAGGCFWCVEAAFDPVEGVVSTTSGYTGGHVDNPTYKDVTSETSGHLESLKVVYKTDQVDYEKLLDVFWHNIDPTDAGGQFCDRGDSYRSQIFAVNDAQMKTAEASRKALADDPDAPSPIVTQIVPATTFYPAEDYHQNYYKKNPLRYKFYRASCRRDATLEDRWGDKAGGH</sequence>
<evidence type="ECO:0000256" key="1">
    <source>
        <dbReference type="ARBA" id="ARBA00023002"/>
    </source>
</evidence>
<feature type="chain" id="PRO_5045258547" description="Peptide methionine sulfoxide reductase MsrA" evidence="5">
    <location>
        <begin position="36"/>
        <end position="229"/>
    </location>
</feature>
<proteinExistence type="inferred from homology"/>
<keyword evidence="8" id="KW-1185">Reference proteome</keyword>
<dbReference type="SUPFAM" id="SSF55068">
    <property type="entry name" value="Peptide methionine sulfoxide reductase"/>
    <property type="match status" value="1"/>
</dbReference>
<evidence type="ECO:0000313" key="7">
    <source>
        <dbReference type="EMBL" id="MFC3104275.1"/>
    </source>
</evidence>
<dbReference type="NCBIfam" id="TIGR00401">
    <property type="entry name" value="msrA"/>
    <property type="match status" value="1"/>
</dbReference>
<dbReference type="Proteomes" id="UP001595462">
    <property type="component" value="Unassembled WGS sequence"/>
</dbReference>
<comment type="catalytic activity">
    <reaction evidence="2 4">
        <text>L-methionyl-[protein] + [thioredoxin]-disulfide + H2O = L-methionyl-(S)-S-oxide-[protein] + [thioredoxin]-dithiol</text>
        <dbReference type="Rhea" id="RHEA:14217"/>
        <dbReference type="Rhea" id="RHEA-COMP:10698"/>
        <dbReference type="Rhea" id="RHEA-COMP:10700"/>
        <dbReference type="Rhea" id="RHEA-COMP:12313"/>
        <dbReference type="Rhea" id="RHEA-COMP:12315"/>
        <dbReference type="ChEBI" id="CHEBI:15377"/>
        <dbReference type="ChEBI" id="CHEBI:16044"/>
        <dbReference type="ChEBI" id="CHEBI:29950"/>
        <dbReference type="ChEBI" id="CHEBI:44120"/>
        <dbReference type="ChEBI" id="CHEBI:50058"/>
        <dbReference type="EC" id="1.8.4.11"/>
    </reaction>
</comment>
<feature type="signal peptide" evidence="5">
    <location>
        <begin position="1"/>
        <end position="35"/>
    </location>
</feature>
<evidence type="ECO:0000256" key="2">
    <source>
        <dbReference type="ARBA" id="ARBA00047806"/>
    </source>
</evidence>
<feature type="domain" description="Peptide methionine sulphoxide reductase MsrA" evidence="6">
    <location>
        <begin position="56"/>
        <end position="206"/>
    </location>
</feature>
<evidence type="ECO:0000313" key="8">
    <source>
        <dbReference type="Proteomes" id="UP001595462"/>
    </source>
</evidence>
<accession>A0ABV7ER01</accession>
<comment type="similarity">
    <text evidence="4">Belongs to the MsrA Met sulfoxide reductase family.</text>
</comment>
<dbReference type="EC" id="1.8.4.11" evidence="4"/>
<evidence type="ECO:0000259" key="6">
    <source>
        <dbReference type="Pfam" id="PF01625"/>
    </source>
</evidence>
<evidence type="ECO:0000256" key="4">
    <source>
        <dbReference type="HAMAP-Rule" id="MF_01401"/>
    </source>
</evidence>
<dbReference type="InterPro" id="IPR002569">
    <property type="entry name" value="Met_Sox_Rdtase_MsrA_dom"/>
</dbReference>
<dbReference type="PANTHER" id="PTHR43774">
    <property type="entry name" value="PEPTIDE METHIONINE SULFOXIDE REDUCTASE"/>
    <property type="match status" value="1"/>
</dbReference>
<dbReference type="Gene3D" id="3.30.1060.10">
    <property type="entry name" value="Peptide methionine sulphoxide reductase MsrA"/>
    <property type="match status" value="1"/>
</dbReference>
<protein>
    <recommendedName>
        <fullName evidence="4">Peptide methionine sulfoxide reductase MsrA</fullName>
        <shortName evidence="4">Protein-methionine-S-oxide reductase</shortName>
        <ecNumber evidence="4">1.8.4.11</ecNumber>
    </recommendedName>
    <alternativeName>
        <fullName evidence="4">Peptide-methionine (S)-S-oxide reductase</fullName>
        <shortName evidence="4">Peptide Met(O) reductase</shortName>
    </alternativeName>
</protein>
<dbReference type="InterPro" id="IPR036509">
    <property type="entry name" value="Met_Sox_Rdtase_MsrA_sf"/>
</dbReference>
<comment type="function">
    <text evidence="4">Has an important function as a repair enzyme for proteins that have been inactivated by oxidation. Catalyzes the reversible oxidation-reduction of methionine sulfoxide in proteins to methionine.</text>
</comment>
<keyword evidence="5" id="KW-0732">Signal</keyword>
<keyword evidence="1 4" id="KW-0560">Oxidoreductase</keyword>
<dbReference type="GO" id="GO:0008113">
    <property type="term" value="F:peptide-methionine (S)-S-oxide reductase activity"/>
    <property type="evidence" value="ECO:0007669"/>
    <property type="project" value="UniProtKB-EC"/>
</dbReference>
<feature type="active site" evidence="4">
    <location>
        <position position="62"/>
    </location>
</feature>
<name>A0ABV7ER01_9GAMM</name>
<organism evidence="7 8">
    <name type="scientific">Salinisphaera aquimarina</name>
    <dbReference type="NCBI Taxonomy" id="2094031"/>
    <lineage>
        <taxon>Bacteria</taxon>
        <taxon>Pseudomonadati</taxon>
        <taxon>Pseudomonadota</taxon>
        <taxon>Gammaproteobacteria</taxon>
        <taxon>Salinisphaerales</taxon>
        <taxon>Salinisphaeraceae</taxon>
        <taxon>Salinisphaera</taxon>
    </lineage>
</organism>